<keyword evidence="1" id="KW-0238">DNA-binding</keyword>
<organism evidence="2 3">
    <name type="scientific">Lentzea flaviverrucosa</name>
    <dbReference type="NCBI Taxonomy" id="200379"/>
    <lineage>
        <taxon>Bacteria</taxon>
        <taxon>Bacillati</taxon>
        <taxon>Actinomycetota</taxon>
        <taxon>Actinomycetes</taxon>
        <taxon>Pseudonocardiales</taxon>
        <taxon>Pseudonocardiaceae</taxon>
        <taxon>Lentzea</taxon>
    </lineage>
</organism>
<evidence type="ECO:0000313" key="2">
    <source>
        <dbReference type="EMBL" id="SEP85618.1"/>
    </source>
</evidence>
<gene>
    <name evidence="2" type="ORF">SAMN05216195_101416</name>
</gene>
<evidence type="ECO:0008006" key="4">
    <source>
        <dbReference type="Google" id="ProtNLM"/>
    </source>
</evidence>
<name>A0A1H9BBI7_9PSEU</name>
<dbReference type="Gene3D" id="1.10.150.130">
    <property type="match status" value="1"/>
</dbReference>
<sequence>MSTNTDTLQAARLLLSRLGLSPEDLLREPAQVPTFAEYIPKVALAAGPGARRTYSTYWAQIIAAFGDRGLDQCDATDIEILMRHTMRTRILRRTDRGGHSTGEHLLAAMRTIYTHAIRDELLPLQSNPAAAIPKPSRQCSLRRALTNPELAAINDIAATTGNDTPLDTLILRLHTPRPPVAAAVHWHSARTTSILNGACFACGKRTTRSAGNPPAPP</sequence>
<dbReference type="InterPro" id="IPR011010">
    <property type="entry name" value="DNA_brk_join_enz"/>
</dbReference>
<dbReference type="AlphaFoldDB" id="A0A1H9BBI7"/>
<keyword evidence="3" id="KW-1185">Reference proteome</keyword>
<dbReference type="RefSeq" id="WP_342768641.1">
    <property type="nucleotide sequence ID" value="NZ_FOFT01000001.1"/>
</dbReference>
<evidence type="ECO:0000256" key="1">
    <source>
        <dbReference type="ARBA" id="ARBA00023125"/>
    </source>
</evidence>
<reference evidence="3" key="1">
    <citation type="submission" date="2016-10" db="EMBL/GenBank/DDBJ databases">
        <authorList>
            <person name="Varghese N."/>
            <person name="Submissions S."/>
        </authorList>
    </citation>
    <scope>NUCLEOTIDE SEQUENCE [LARGE SCALE GENOMIC DNA]</scope>
    <source>
        <strain evidence="3">CGMCC 4.578</strain>
    </source>
</reference>
<dbReference type="Proteomes" id="UP000199028">
    <property type="component" value="Unassembled WGS sequence"/>
</dbReference>
<proteinExistence type="predicted"/>
<dbReference type="GO" id="GO:0003677">
    <property type="term" value="F:DNA binding"/>
    <property type="evidence" value="ECO:0007669"/>
    <property type="project" value="UniProtKB-KW"/>
</dbReference>
<dbReference type="SUPFAM" id="SSF56349">
    <property type="entry name" value="DNA breaking-rejoining enzymes"/>
    <property type="match status" value="1"/>
</dbReference>
<dbReference type="EMBL" id="FOFT01000001">
    <property type="protein sequence ID" value="SEP85618.1"/>
    <property type="molecule type" value="Genomic_DNA"/>
</dbReference>
<accession>A0A1H9BBI7</accession>
<evidence type="ECO:0000313" key="3">
    <source>
        <dbReference type="Proteomes" id="UP000199028"/>
    </source>
</evidence>
<protein>
    <recommendedName>
        <fullName evidence="4">Phage integrase, N-terminal SAM-like domain</fullName>
    </recommendedName>
</protein>
<dbReference type="InterPro" id="IPR010998">
    <property type="entry name" value="Integrase_recombinase_N"/>
</dbReference>